<reference evidence="1 2" key="1">
    <citation type="submission" date="2019-04" db="EMBL/GenBank/DDBJ databases">
        <authorList>
            <person name="Feng G."/>
            <person name="Zhang J."/>
            <person name="Zhu H."/>
        </authorList>
    </citation>
    <scope>NUCLEOTIDE SEQUENCE [LARGE SCALE GENOMIC DNA]</scope>
    <source>
        <strain evidence="1 2">92R-1</strain>
    </source>
</reference>
<organism evidence="1 2">
    <name type="scientific">Hymenobacter fodinae</name>
    <dbReference type="NCBI Taxonomy" id="2510796"/>
    <lineage>
        <taxon>Bacteria</taxon>
        <taxon>Pseudomonadati</taxon>
        <taxon>Bacteroidota</taxon>
        <taxon>Cytophagia</taxon>
        <taxon>Cytophagales</taxon>
        <taxon>Hymenobacteraceae</taxon>
        <taxon>Hymenobacter</taxon>
    </lineage>
</organism>
<accession>A0A4Z0NZ86</accession>
<protein>
    <submittedName>
        <fullName evidence="1">Uncharacterized protein</fullName>
    </submittedName>
</protein>
<name>A0A4Z0NZ86_9BACT</name>
<dbReference type="EMBL" id="SRLA01000009">
    <property type="protein sequence ID" value="TGE03317.1"/>
    <property type="molecule type" value="Genomic_DNA"/>
</dbReference>
<dbReference type="Proteomes" id="UP000298337">
    <property type="component" value="Unassembled WGS sequence"/>
</dbReference>
<evidence type="ECO:0000313" key="1">
    <source>
        <dbReference type="EMBL" id="TGE03317.1"/>
    </source>
</evidence>
<proteinExistence type="predicted"/>
<sequence>MPFAEDFTTKLELLDRFFQEYEELLKRLPHLKGHLSFDTYVQVSIAQEDIVQEQRSAPKKIRLKELARKTNMAKPR</sequence>
<dbReference type="RefSeq" id="WP_135437082.1">
    <property type="nucleotide sequence ID" value="NZ_SRLA01000009.1"/>
</dbReference>
<evidence type="ECO:0000313" key="2">
    <source>
        <dbReference type="Proteomes" id="UP000298337"/>
    </source>
</evidence>
<dbReference type="AlphaFoldDB" id="A0A4Z0NZ86"/>
<comment type="caution">
    <text evidence="1">The sequence shown here is derived from an EMBL/GenBank/DDBJ whole genome shotgun (WGS) entry which is preliminary data.</text>
</comment>
<gene>
    <name evidence="1" type="ORF">EU556_25715</name>
</gene>
<keyword evidence="2" id="KW-1185">Reference proteome</keyword>